<dbReference type="PROSITE" id="PS50112">
    <property type="entry name" value="PAS"/>
    <property type="match status" value="4"/>
</dbReference>
<dbReference type="InterPro" id="IPR035965">
    <property type="entry name" value="PAS-like_dom_sf"/>
</dbReference>
<dbReference type="InterPro" id="IPR003018">
    <property type="entry name" value="GAF"/>
</dbReference>
<evidence type="ECO:0000313" key="5">
    <source>
        <dbReference type="EMBL" id="ACT49263.1"/>
    </source>
</evidence>
<dbReference type="Pfam" id="PF13426">
    <property type="entry name" value="PAS_9"/>
    <property type="match status" value="1"/>
</dbReference>
<dbReference type="STRING" id="582744.Msip34_0014"/>
<dbReference type="PANTHER" id="PTHR44757:SF2">
    <property type="entry name" value="BIOFILM ARCHITECTURE MAINTENANCE PROTEIN MBAA"/>
    <property type="match status" value="1"/>
</dbReference>
<feature type="domain" description="PAS" evidence="1">
    <location>
        <begin position="384"/>
        <end position="432"/>
    </location>
</feature>
<name>C6X7M1_METGS</name>
<dbReference type="CDD" id="cd00130">
    <property type="entry name" value="PAS"/>
    <property type="match status" value="5"/>
</dbReference>
<gene>
    <name evidence="5" type="ordered locus">Msip34_0014</name>
</gene>
<dbReference type="Proteomes" id="UP000002743">
    <property type="component" value="Chromosome"/>
</dbReference>
<dbReference type="SMART" id="SM00091">
    <property type="entry name" value="PAS"/>
    <property type="match status" value="5"/>
</dbReference>
<dbReference type="Gene3D" id="3.30.70.270">
    <property type="match status" value="1"/>
</dbReference>
<dbReference type="Pfam" id="PF08447">
    <property type="entry name" value="PAS_3"/>
    <property type="match status" value="1"/>
</dbReference>
<feature type="domain" description="GGDEF" evidence="4">
    <location>
        <begin position="833"/>
        <end position="966"/>
    </location>
</feature>
<dbReference type="SMART" id="SM00267">
    <property type="entry name" value="GGDEF"/>
    <property type="match status" value="1"/>
</dbReference>
<organism evidence="5 6">
    <name type="scientific">Methylovorus glucosotrophus (strain SIP3-4)</name>
    <dbReference type="NCBI Taxonomy" id="582744"/>
    <lineage>
        <taxon>Bacteria</taxon>
        <taxon>Pseudomonadati</taxon>
        <taxon>Pseudomonadota</taxon>
        <taxon>Betaproteobacteria</taxon>
        <taxon>Nitrosomonadales</taxon>
        <taxon>Methylophilaceae</taxon>
        <taxon>Methylovorus</taxon>
    </lineage>
</organism>
<dbReference type="Gene3D" id="3.30.450.20">
    <property type="entry name" value="PAS domain"/>
    <property type="match status" value="5"/>
</dbReference>
<dbReference type="FunFam" id="3.20.20.450:FF:000001">
    <property type="entry name" value="Cyclic di-GMP phosphodiesterase yahA"/>
    <property type="match status" value="1"/>
</dbReference>
<feature type="domain" description="PAS" evidence="1">
    <location>
        <begin position="138"/>
        <end position="181"/>
    </location>
</feature>
<dbReference type="CDD" id="cd01948">
    <property type="entry name" value="EAL"/>
    <property type="match status" value="1"/>
</dbReference>
<dbReference type="NCBIfam" id="TIGR00229">
    <property type="entry name" value="sensory_box"/>
    <property type="match status" value="5"/>
</dbReference>
<dbReference type="eggNOG" id="COG5001">
    <property type="taxonomic scope" value="Bacteria"/>
</dbReference>
<sequence>MMTTYLVDAQKALADSKQLLAMAGDLARISMAIVDTDGHWLAANTPCCQQLGYEEAELLNTSYCDLVHPEDRRAEKLTWREVLAACCAQPLEHRFKHRSGRHVWLSSSFSPIRSQDNTLLFYLLRIENITDRKLGEQHRVLMNFALNQVSEAAYLLDENDRLTYVNDAACHALGYSREELLQMEMGDIHRDGWPEITRTTLNNSAAPHLVAEAMHTRQDGSQFPVEIHASLFEYEGVPYRLVMVRDIGDRKAAEQQLRSQEQLYHTLVDHLPDPVIRYDSEGKRVFLNPVAEALLQRPTAELLGKTSLELNPASQALQEYVDRVKHVVATGEASDFDFFMDRQPSDLQVHNKVIAVRMVPERDPEGRIAGVLAVGRDVSMLKEAQRKFSSLLENIPDLIARFDLQGRYLYVNPTFCETFGMKAADLIGQQDITWPGEAGQSAPILKSIQEVAQREEAITVTLDVALNGKPSYLEWRLIPESDQQGRVISVLAVGRDMTQLRMHERLEQMRLLILESLAHGDAFSSVLDLVTRYMEQAKPGFLCSIMLLDNTGTHLLCTHAPSLPADFITAVDGIAIGMGVGSCGTAAVLQERVLVDDIRTHPYWAPYKEIALAANLLACWSEPIFDSAHRMLGTFAIYRREAGSPSAEDLNFIHQASHLVAIAIERHRSDTQLQERERELRSLLDNSPDTITRYDANCRRLYVNQRMLEYFDTTPDVVLHTTPRDFPGGSVTVEYEARIRQAFLTGQPDELELPLKASNGKLLVRHIRMMPEFNPDGTVASVLAVGRDITEIVEYRQRIHDMAFYDALTRLPNRAMLLEQMRSGILAAAGAQQVFSLMVLDLDRFKQINETLGHSTGDLLLCEAAARLQDHLREGDMLARMGGDEFVLLLRPGDAEPELIAMAQTLIQAFRQPFLVAGRELFVSTSVGIARYPTDSQDADTLLKFADTAMYHAKAQGRNNFQFYVSALTEVSSARIELETMMRRAIQQQELELYYQPQWDLLENRIVGVEALLRWNQTEHGLMMPNVFIPVAEETGLIIELGEWVLTTACRQAVQWNKDKDEPLKIAVNLSTRQFIQNPLLASVTRILHETGCRPEWIKLEITESLLLESNLDILNTLNAFDAMGLVISIDDFGTGYSALSYLNRFPVKQIKIDRSFVKDVPHDTHKSELVKAMISIAHVLNLDVVAEGVETQVQSDYLKASGCRAVQGYFYGRPMPLAALEAMLREQALTRKPADI</sequence>
<keyword evidence="6" id="KW-1185">Reference proteome</keyword>
<accession>C6X7M1</accession>
<dbReference type="InterPro" id="IPR000700">
    <property type="entry name" value="PAS-assoc_C"/>
</dbReference>
<feature type="domain" description="PAC" evidence="2">
    <location>
        <begin position="749"/>
        <end position="801"/>
    </location>
</feature>
<dbReference type="SUPFAM" id="SSF141868">
    <property type="entry name" value="EAL domain-like"/>
    <property type="match status" value="1"/>
</dbReference>
<dbReference type="InterPro" id="IPR001610">
    <property type="entry name" value="PAC"/>
</dbReference>
<dbReference type="Gene3D" id="3.30.450.40">
    <property type="match status" value="1"/>
</dbReference>
<dbReference type="eggNOG" id="COG2202">
    <property type="taxonomic scope" value="Bacteria"/>
</dbReference>
<dbReference type="InterPro" id="IPR013655">
    <property type="entry name" value="PAS_fold_3"/>
</dbReference>
<dbReference type="KEGG" id="mei:Msip34_0014"/>
<feature type="domain" description="PAC" evidence="2">
    <location>
        <begin position="334"/>
        <end position="390"/>
    </location>
</feature>
<dbReference type="InterPro" id="IPR052155">
    <property type="entry name" value="Biofilm_reg_signaling"/>
</dbReference>
<feature type="domain" description="EAL" evidence="3">
    <location>
        <begin position="975"/>
        <end position="1229"/>
    </location>
</feature>
<evidence type="ECO:0000313" key="6">
    <source>
        <dbReference type="Proteomes" id="UP000002743"/>
    </source>
</evidence>
<dbReference type="PROSITE" id="PS50887">
    <property type="entry name" value="GGDEF"/>
    <property type="match status" value="1"/>
</dbReference>
<feature type="domain" description="PAC" evidence="2">
    <location>
        <begin position="89"/>
        <end position="141"/>
    </location>
</feature>
<reference evidence="6" key="1">
    <citation type="submission" date="2009-07" db="EMBL/GenBank/DDBJ databases">
        <title>Complete sequence of chromosome of Methylovorus sp. SIP3-4.</title>
        <authorList>
            <person name="Lucas S."/>
            <person name="Copeland A."/>
            <person name="Lapidus A."/>
            <person name="Glavina del Rio T."/>
            <person name="Tice H."/>
            <person name="Bruce D."/>
            <person name="Goodwin L."/>
            <person name="Pitluck S."/>
            <person name="Clum A."/>
            <person name="Larimer F."/>
            <person name="Land M."/>
            <person name="Hauser L."/>
            <person name="Kyrpides N."/>
            <person name="Mikhailova N."/>
            <person name="Kayluzhnaya M."/>
            <person name="Chistoserdova L."/>
        </authorList>
    </citation>
    <scope>NUCLEOTIDE SEQUENCE [LARGE SCALE GENOMIC DNA]</scope>
    <source>
        <strain evidence="6">SIP3-4</strain>
    </source>
</reference>
<dbReference type="CDD" id="cd01949">
    <property type="entry name" value="GGDEF"/>
    <property type="match status" value="1"/>
</dbReference>
<evidence type="ECO:0000259" key="4">
    <source>
        <dbReference type="PROSITE" id="PS50887"/>
    </source>
</evidence>
<dbReference type="SUPFAM" id="SSF55073">
    <property type="entry name" value="Nucleotide cyclase"/>
    <property type="match status" value="1"/>
</dbReference>
<dbReference type="InterPro" id="IPR029787">
    <property type="entry name" value="Nucleotide_cyclase"/>
</dbReference>
<dbReference type="InterPro" id="IPR000160">
    <property type="entry name" value="GGDEF_dom"/>
</dbReference>
<dbReference type="eggNOG" id="COG3829">
    <property type="taxonomic scope" value="Bacteria"/>
</dbReference>
<reference evidence="5 6" key="2">
    <citation type="journal article" date="2011" name="J. Bacteriol.">
        <title>Genomes of three methylotrophs from a single niche uncover genetic and metabolic divergence of Methylophilaceae.</title>
        <authorList>
            <person name="Lapidus A."/>
            <person name="Clum A."/>
            <person name="Labutti K."/>
            <person name="Kaluzhnaya M.G."/>
            <person name="Lim S."/>
            <person name="Beck D.A."/>
            <person name="Glavina Del Rio T."/>
            <person name="Nolan M."/>
            <person name="Mavromatis K."/>
            <person name="Huntemann M."/>
            <person name="Lucas S."/>
            <person name="Lidstrom M.E."/>
            <person name="Ivanova N."/>
            <person name="Chistoserdova L."/>
        </authorList>
    </citation>
    <scope>NUCLEOTIDE SEQUENCE [LARGE SCALE GENOMIC DNA]</scope>
    <source>
        <strain evidence="5 6">SIP3-4</strain>
    </source>
</reference>
<dbReference type="SMART" id="SM00086">
    <property type="entry name" value="PAC"/>
    <property type="match status" value="4"/>
</dbReference>
<dbReference type="InterPro" id="IPR035919">
    <property type="entry name" value="EAL_sf"/>
</dbReference>
<dbReference type="PROSITE" id="PS50113">
    <property type="entry name" value="PAC"/>
    <property type="match status" value="5"/>
</dbReference>
<dbReference type="PANTHER" id="PTHR44757">
    <property type="entry name" value="DIGUANYLATE CYCLASE DGCP"/>
    <property type="match status" value="1"/>
</dbReference>
<dbReference type="OrthoDB" id="9813903at2"/>
<dbReference type="InterPro" id="IPR013656">
    <property type="entry name" value="PAS_4"/>
</dbReference>
<dbReference type="SMART" id="SM00052">
    <property type="entry name" value="EAL"/>
    <property type="match status" value="1"/>
</dbReference>
<dbReference type="InterPro" id="IPR000014">
    <property type="entry name" value="PAS"/>
</dbReference>
<dbReference type="AlphaFoldDB" id="C6X7M1"/>
<dbReference type="RefSeq" id="WP_015829067.1">
    <property type="nucleotide sequence ID" value="NC_012969.1"/>
</dbReference>
<dbReference type="Pfam" id="PF00990">
    <property type="entry name" value="GGDEF"/>
    <property type="match status" value="1"/>
</dbReference>
<dbReference type="InterPro" id="IPR001633">
    <property type="entry name" value="EAL_dom"/>
</dbReference>
<feature type="domain" description="PAC" evidence="2">
    <location>
        <begin position="453"/>
        <end position="509"/>
    </location>
</feature>
<dbReference type="EMBL" id="CP001674">
    <property type="protein sequence ID" value="ACT49263.1"/>
    <property type="molecule type" value="Genomic_DNA"/>
</dbReference>
<dbReference type="SUPFAM" id="SSF55781">
    <property type="entry name" value="GAF domain-like"/>
    <property type="match status" value="1"/>
</dbReference>
<dbReference type="HOGENOM" id="CLU_000445_70_20_4"/>
<feature type="domain" description="PAS" evidence="1">
    <location>
        <begin position="16"/>
        <end position="72"/>
    </location>
</feature>
<evidence type="ECO:0000259" key="1">
    <source>
        <dbReference type="PROSITE" id="PS50112"/>
    </source>
</evidence>
<dbReference type="InterPro" id="IPR029016">
    <property type="entry name" value="GAF-like_dom_sf"/>
</dbReference>
<dbReference type="Pfam" id="PF00563">
    <property type="entry name" value="EAL"/>
    <property type="match status" value="1"/>
</dbReference>
<dbReference type="Gene3D" id="3.20.20.450">
    <property type="entry name" value="EAL domain"/>
    <property type="match status" value="1"/>
</dbReference>
<protein>
    <submittedName>
        <fullName evidence="5">Diguanylate cyclase/phosphodiesterase with PAS/PAC and GAF sensor(S)</fullName>
    </submittedName>
</protein>
<feature type="domain" description="PAC" evidence="2">
    <location>
        <begin position="209"/>
        <end position="259"/>
    </location>
</feature>
<dbReference type="Pfam" id="PF13185">
    <property type="entry name" value="GAF_2"/>
    <property type="match status" value="1"/>
</dbReference>
<dbReference type="PROSITE" id="PS50883">
    <property type="entry name" value="EAL"/>
    <property type="match status" value="1"/>
</dbReference>
<dbReference type="SUPFAM" id="SSF55785">
    <property type="entry name" value="PYP-like sensor domain (PAS domain)"/>
    <property type="match status" value="5"/>
</dbReference>
<evidence type="ECO:0000259" key="2">
    <source>
        <dbReference type="PROSITE" id="PS50113"/>
    </source>
</evidence>
<proteinExistence type="predicted"/>
<dbReference type="InterPro" id="IPR043128">
    <property type="entry name" value="Rev_trsase/Diguanyl_cyclase"/>
</dbReference>
<evidence type="ECO:0000259" key="3">
    <source>
        <dbReference type="PROSITE" id="PS50883"/>
    </source>
</evidence>
<dbReference type="SMART" id="SM00065">
    <property type="entry name" value="GAF"/>
    <property type="match status" value="1"/>
</dbReference>
<dbReference type="NCBIfam" id="TIGR00254">
    <property type="entry name" value="GGDEF"/>
    <property type="match status" value="1"/>
</dbReference>
<dbReference type="eggNOG" id="COG2203">
    <property type="taxonomic scope" value="Bacteria"/>
</dbReference>
<dbReference type="Pfam" id="PF08448">
    <property type="entry name" value="PAS_4"/>
    <property type="match status" value="3"/>
</dbReference>
<feature type="domain" description="PAS" evidence="1">
    <location>
        <begin position="260"/>
        <end position="308"/>
    </location>
</feature>